<dbReference type="EMBL" id="CAKOGP040000224">
    <property type="protein sequence ID" value="CAJ1932695.1"/>
    <property type="molecule type" value="Genomic_DNA"/>
</dbReference>
<feature type="region of interest" description="Disordered" evidence="1">
    <location>
        <begin position="312"/>
        <end position="381"/>
    </location>
</feature>
<feature type="compositionally biased region" description="Polar residues" evidence="1">
    <location>
        <begin position="119"/>
        <end position="131"/>
    </location>
</feature>
<feature type="region of interest" description="Disordered" evidence="1">
    <location>
        <begin position="1"/>
        <end position="20"/>
    </location>
</feature>
<comment type="caution">
    <text evidence="2">The sequence shown here is derived from an EMBL/GenBank/DDBJ whole genome shotgun (WGS) entry which is preliminary data.</text>
</comment>
<feature type="compositionally biased region" description="Basic and acidic residues" evidence="1">
    <location>
        <begin position="44"/>
        <end position="54"/>
    </location>
</feature>
<dbReference type="AlphaFoldDB" id="A0AAD2FEH4"/>
<feature type="compositionally biased region" description="Polar residues" evidence="1">
    <location>
        <begin position="366"/>
        <end position="375"/>
    </location>
</feature>
<reference evidence="2" key="1">
    <citation type="submission" date="2023-08" db="EMBL/GenBank/DDBJ databases">
        <authorList>
            <person name="Audoor S."/>
            <person name="Bilcke G."/>
        </authorList>
    </citation>
    <scope>NUCLEOTIDE SEQUENCE</scope>
</reference>
<feature type="region of interest" description="Disordered" evidence="1">
    <location>
        <begin position="35"/>
        <end position="54"/>
    </location>
</feature>
<evidence type="ECO:0000313" key="2">
    <source>
        <dbReference type="EMBL" id="CAJ1932695.1"/>
    </source>
</evidence>
<evidence type="ECO:0000256" key="1">
    <source>
        <dbReference type="SAM" id="MobiDB-lite"/>
    </source>
</evidence>
<dbReference type="Proteomes" id="UP001295423">
    <property type="component" value="Unassembled WGS sequence"/>
</dbReference>
<evidence type="ECO:0000313" key="3">
    <source>
        <dbReference type="Proteomes" id="UP001295423"/>
    </source>
</evidence>
<feature type="compositionally biased region" description="Basic and acidic residues" evidence="1">
    <location>
        <begin position="349"/>
        <end position="365"/>
    </location>
</feature>
<organism evidence="2 3">
    <name type="scientific">Cylindrotheca closterium</name>
    <dbReference type="NCBI Taxonomy" id="2856"/>
    <lineage>
        <taxon>Eukaryota</taxon>
        <taxon>Sar</taxon>
        <taxon>Stramenopiles</taxon>
        <taxon>Ochrophyta</taxon>
        <taxon>Bacillariophyta</taxon>
        <taxon>Bacillariophyceae</taxon>
        <taxon>Bacillariophycidae</taxon>
        <taxon>Bacillariales</taxon>
        <taxon>Bacillariaceae</taxon>
        <taxon>Cylindrotheca</taxon>
    </lineage>
</organism>
<feature type="compositionally biased region" description="Acidic residues" evidence="1">
    <location>
        <begin position="315"/>
        <end position="324"/>
    </location>
</feature>
<gene>
    <name evidence="2" type="ORF">CYCCA115_LOCUS2965</name>
</gene>
<feature type="region of interest" description="Disordered" evidence="1">
    <location>
        <begin position="88"/>
        <end position="147"/>
    </location>
</feature>
<sequence>MGQQQSQEHTEQDSSELLSIDQQIQRLRQDLLDLKQEGQTNKQRCREELKRSGSELNDSLRRFHACDREATSLLHFGQYLEIIKKQKEEEPTEDQEQEQQEKQSRQPGKVRARSCPSAAATQSNTPASNKNVDTRVPSVGTPPTALSKSSLSMVTNQVLIDIVRIFQAHLLRKLHMGLMWEKQSEKHAKGWNKIVLLYYNRAQEDNTKILGKEGSFTRASRRVSKALQQGKAYQQEKLDLTNRILTLQQEILERLRAAMPRRSSIKDMRKTKRELEMLRYSISPYPATAQDKKLLLANNDNVNVTTIIQMMPSLTDDDDDDEHFEESKEDREDSPELFDKRNAPMRRRSSIEDIKARNRELELRRTSSASPTNEDPTIVAI</sequence>
<name>A0AAD2FEH4_9STRA</name>
<accession>A0AAD2FEH4</accession>
<proteinExistence type="predicted"/>
<protein>
    <submittedName>
        <fullName evidence="2">Uncharacterized protein</fullName>
    </submittedName>
</protein>
<keyword evidence="3" id="KW-1185">Reference proteome</keyword>